<feature type="domain" description="YokE-like PH" evidence="1">
    <location>
        <begin position="299"/>
        <end position="354"/>
    </location>
</feature>
<evidence type="ECO:0000259" key="1">
    <source>
        <dbReference type="Pfam" id="PF14470"/>
    </source>
</evidence>
<gene>
    <name evidence="2" type="ORF">GBAR_LOCUS13795</name>
</gene>
<comment type="caution">
    <text evidence="2">The sequence shown here is derived from an EMBL/GenBank/DDBJ whole genome shotgun (WGS) entry which is preliminary data.</text>
</comment>
<accession>A0AA35WNS5</accession>
<dbReference type="InterPro" id="IPR039519">
    <property type="entry name" value="YokE-like_PH"/>
</dbReference>
<dbReference type="EMBL" id="CASHTH010002023">
    <property type="protein sequence ID" value="CAI8023651.1"/>
    <property type="molecule type" value="Genomic_DNA"/>
</dbReference>
<protein>
    <recommendedName>
        <fullName evidence="1">YokE-like PH domain-containing protein</fullName>
    </recommendedName>
</protein>
<reference evidence="2" key="1">
    <citation type="submission" date="2023-03" db="EMBL/GenBank/DDBJ databases">
        <authorList>
            <person name="Steffen K."/>
            <person name="Cardenas P."/>
        </authorList>
    </citation>
    <scope>NUCLEOTIDE SEQUENCE</scope>
</reference>
<sequence>MVMQDKRSRIDARWQTLQPGWGKDHSSELRPLYEVLQDDEEIEALVSCTWGPGSVFREGASRMDRMRRNKGVALVTRERVVMLKGASFGPHLVTEMPLETITSVDYDGAGDGLTIVGLSLSNWLGNDDARGINKITEVRDGQARRFAEKVQDTKANPPPLLGSNFEEPSASTNAAPDFGRTPAVQYAAMDKTERIDAQWRERSTMWGRNEPNPLERIVAVLMSNLSGEKTDVYPGERRMLHEILEDDESIEYWMGGRWGPADEFDTIAQAVTRAAVSTALGAALGQPVGGAQRFAPEVHNGVVVATDRRVVMLNSGMVTQTIVEIPYEGLQVAYNEGLITSGIKFWGSTDEEYAYYFDHNGKAKLRPRARPLFNAVRTRASDA</sequence>
<evidence type="ECO:0000313" key="3">
    <source>
        <dbReference type="Proteomes" id="UP001174909"/>
    </source>
</evidence>
<keyword evidence="3" id="KW-1185">Reference proteome</keyword>
<name>A0AA35WNS5_GEOBA</name>
<proteinExistence type="predicted"/>
<feature type="domain" description="YokE-like PH" evidence="1">
    <location>
        <begin position="36"/>
        <end position="128"/>
    </location>
</feature>
<organism evidence="2 3">
    <name type="scientific">Geodia barretti</name>
    <name type="common">Barrett's horny sponge</name>
    <dbReference type="NCBI Taxonomy" id="519541"/>
    <lineage>
        <taxon>Eukaryota</taxon>
        <taxon>Metazoa</taxon>
        <taxon>Porifera</taxon>
        <taxon>Demospongiae</taxon>
        <taxon>Heteroscleromorpha</taxon>
        <taxon>Tetractinellida</taxon>
        <taxon>Astrophorina</taxon>
        <taxon>Geodiidae</taxon>
        <taxon>Geodia</taxon>
    </lineage>
</organism>
<evidence type="ECO:0000313" key="2">
    <source>
        <dbReference type="EMBL" id="CAI8023651.1"/>
    </source>
</evidence>
<dbReference type="Pfam" id="PF14470">
    <property type="entry name" value="bPH_3"/>
    <property type="match status" value="2"/>
</dbReference>
<dbReference type="Proteomes" id="UP001174909">
    <property type="component" value="Unassembled WGS sequence"/>
</dbReference>
<dbReference type="AlphaFoldDB" id="A0AA35WNS5"/>